<feature type="transmembrane region" description="Helical" evidence="10">
    <location>
        <begin position="324"/>
        <end position="344"/>
    </location>
</feature>
<feature type="transmembrane region" description="Helical" evidence="10">
    <location>
        <begin position="385"/>
        <end position="403"/>
    </location>
</feature>
<keyword evidence="7" id="KW-0406">Ion transport</keyword>
<dbReference type="EMBL" id="LT635757">
    <property type="protein sequence ID" value="SGZ50193.1"/>
    <property type="molecule type" value="Genomic_DNA"/>
</dbReference>
<dbReference type="InterPro" id="IPR051410">
    <property type="entry name" value="Ferric/Cupric_Reductase"/>
</dbReference>
<dbReference type="InterPro" id="IPR013112">
    <property type="entry name" value="FAD-bd_8"/>
</dbReference>
<dbReference type="OrthoDB" id="167398at2759"/>
<evidence type="ECO:0000256" key="3">
    <source>
        <dbReference type="ARBA" id="ARBA00022630"/>
    </source>
</evidence>
<feature type="region of interest" description="Disordered" evidence="9">
    <location>
        <begin position="487"/>
        <end position="506"/>
    </location>
</feature>
<dbReference type="Proteomes" id="UP000182334">
    <property type="component" value="Chromosome II"/>
</dbReference>
<reference evidence="13 14" key="1">
    <citation type="submission" date="2016-10" db="EMBL/GenBank/DDBJ databases">
        <authorList>
            <person name="de Groot N.N."/>
        </authorList>
    </citation>
    <scope>NUCLEOTIDE SEQUENCE [LARGE SCALE GENOMIC DNA]</scope>
    <source>
        <strain evidence="13 14">CBS 141442</strain>
    </source>
</reference>
<evidence type="ECO:0000256" key="5">
    <source>
        <dbReference type="ARBA" id="ARBA00022827"/>
    </source>
</evidence>
<evidence type="ECO:0000259" key="12">
    <source>
        <dbReference type="Pfam" id="PF08022"/>
    </source>
</evidence>
<gene>
    <name evidence="13" type="ORF">SAMEA4029010_CIC11G00000005106</name>
</gene>
<comment type="subcellular location">
    <subcellularLocation>
        <location evidence="1">Membrane</location>
        <topology evidence="1">Multi-pass membrane protein</topology>
    </subcellularLocation>
</comment>
<keyword evidence="14" id="KW-1185">Reference proteome</keyword>
<feature type="transmembrane region" description="Helical" evidence="10">
    <location>
        <begin position="244"/>
        <end position="263"/>
    </location>
</feature>
<evidence type="ECO:0000256" key="7">
    <source>
        <dbReference type="ARBA" id="ARBA00023065"/>
    </source>
</evidence>
<dbReference type="AlphaFoldDB" id="A0A1L0BFJ1"/>
<feature type="transmembrane region" description="Helical" evidence="10">
    <location>
        <begin position="204"/>
        <end position="224"/>
    </location>
</feature>
<evidence type="ECO:0000256" key="8">
    <source>
        <dbReference type="ARBA" id="ARBA00023136"/>
    </source>
</evidence>
<dbReference type="GO" id="GO:0006826">
    <property type="term" value="P:iron ion transport"/>
    <property type="evidence" value="ECO:0007669"/>
    <property type="project" value="TreeGrafter"/>
</dbReference>
<dbReference type="GO" id="GO:0005886">
    <property type="term" value="C:plasma membrane"/>
    <property type="evidence" value="ECO:0007669"/>
    <property type="project" value="TreeGrafter"/>
</dbReference>
<dbReference type="SFLD" id="SFLDG01168">
    <property type="entry name" value="Ferric_reductase_subgroup_(FRE"/>
    <property type="match status" value="1"/>
</dbReference>
<evidence type="ECO:0000313" key="14">
    <source>
        <dbReference type="Proteomes" id="UP000182334"/>
    </source>
</evidence>
<organism evidence="13 14">
    <name type="scientific">Sungouiella intermedia</name>
    <dbReference type="NCBI Taxonomy" id="45354"/>
    <lineage>
        <taxon>Eukaryota</taxon>
        <taxon>Fungi</taxon>
        <taxon>Dikarya</taxon>
        <taxon>Ascomycota</taxon>
        <taxon>Saccharomycotina</taxon>
        <taxon>Pichiomycetes</taxon>
        <taxon>Metschnikowiaceae</taxon>
        <taxon>Sungouiella</taxon>
    </lineage>
</organism>
<dbReference type="PANTHER" id="PTHR32361:SF9">
    <property type="entry name" value="FERRIC REDUCTASE TRANSMEMBRANE COMPONENT 3-RELATED"/>
    <property type="match status" value="1"/>
</dbReference>
<accession>A0A1L0BFJ1</accession>
<dbReference type="PANTHER" id="PTHR32361">
    <property type="entry name" value="FERRIC/CUPRIC REDUCTASE TRANSMEMBRANE COMPONENT"/>
    <property type="match status" value="1"/>
</dbReference>
<keyword evidence="8 10" id="KW-0472">Membrane</keyword>
<evidence type="ECO:0000256" key="6">
    <source>
        <dbReference type="ARBA" id="ARBA00022989"/>
    </source>
</evidence>
<dbReference type="Gene3D" id="3.40.50.80">
    <property type="entry name" value="Nucleotide-binding domain of ferredoxin-NADP reductase (FNR) module"/>
    <property type="match status" value="1"/>
</dbReference>
<dbReference type="Pfam" id="PF01794">
    <property type="entry name" value="Ferric_reduct"/>
    <property type="match status" value="1"/>
</dbReference>
<dbReference type="GO" id="GO:0006879">
    <property type="term" value="P:intracellular iron ion homeostasis"/>
    <property type="evidence" value="ECO:0007669"/>
    <property type="project" value="TreeGrafter"/>
</dbReference>
<feature type="domain" description="Ferric oxidoreductase" evidence="11">
    <location>
        <begin position="248"/>
        <end position="369"/>
    </location>
</feature>
<evidence type="ECO:0000256" key="2">
    <source>
        <dbReference type="ARBA" id="ARBA00022448"/>
    </source>
</evidence>
<evidence type="ECO:0000313" key="13">
    <source>
        <dbReference type="EMBL" id="SGZ50193.1"/>
    </source>
</evidence>
<keyword evidence="2" id="KW-0813">Transport</keyword>
<feature type="transmembrane region" description="Helical" evidence="10">
    <location>
        <begin position="128"/>
        <end position="153"/>
    </location>
</feature>
<feature type="domain" description="FAD-binding 8" evidence="12">
    <location>
        <begin position="420"/>
        <end position="552"/>
    </location>
</feature>
<evidence type="ECO:0000256" key="9">
    <source>
        <dbReference type="SAM" id="MobiDB-lite"/>
    </source>
</evidence>
<dbReference type="InterPro" id="IPR013130">
    <property type="entry name" value="Fe3_Rdtase_TM_dom"/>
</dbReference>
<dbReference type="GO" id="GO:0015677">
    <property type="term" value="P:copper ion import"/>
    <property type="evidence" value="ECO:0007669"/>
    <property type="project" value="TreeGrafter"/>
</dbReference>
<sequence length="707" mass="81411">MYWPHTCTSACESVYSSVYLTCSTIDVTGEMITSDTCRLTNEQYMSSLAWCWEVQCQNYSISFEDFQKAWKISLENATLTFEDALAIGRPSELIDKSTQWLNTSMLPVQSYYYPFYKTAQEFYQLEKWHAIFGVILIFIPWLLVILGFLNNIIESTQFVSRNLPVGLRIWIRKHILVPALFNEKSNVPLHLTSKIPFDYVPPRIVSIAIVIYYAINVIFCSVNYSSFPENLWWDTSADQIMTYVSNRTGVLSFVNLPILILFASRNNIFQWMTGWSYATFQFFHRHVAFICTLQAVIHSVLYTVLKLRMPGGAATYAAEAAKPYWYWGIIATTLLCLILPLSILKLRRLSYEAFIFFHYSLAIVAIAGCKFHISRRFKTEWGYNYWLYATYAVWGFDFLIRIVRVVRLIWMGISVHATIELAESETEVLKITYSASRFQTQRCVDNYYYLYFPTILPCFTSHPFTLSGWTFEDHLNLRASKEIPVNSSSENISSTSEKNSSTRVYESESSNPELIFYAKVQRGTTAQLFMRLEKNNFQPITVFSLVEGPYGSYDTTVLSKYNVVVILTGGIGRTVAQNFLNYYIQYCRMYQTKSFARLEIMNSNRNATSLAQFQRQATKLQAEFPEIMDKVSITQHDSSGGLRIDVRLFLETTIAQVKTDIPGNARVGVVSCGPDKFLDVTRKTVAELQKEMRNGVVVDYISSSFSW</sequence>
<protein>
    <submittedName>
        <fullName evidence="13">CIC11C00000005106</fullName>
    </submittedName>
</protein>
<dbReference type="STRING" id="45354.A0A1L0BFJ1"/>
<proteinExistence type="predicted"/>
<dbReference type="Pfam" id="PF08022">
    <property type="entry name" value="FAD_binding_8"/>
    <property type="match status" value="1"/>
</dbReference>
<name>A0A1L0BFJ1_9ASCO</name>
<evidence type="ECO:0000259" key="11">
    <source>
        <dbReference type="Pfam" id="PF01794"/>
    </source>
</evidence>
<evidence type="ECO:0000256" key="1">
    <source>
        <dbReference type="ARBA" id="ARBA00004141"/>
    </source>
</evidence>
<dbReference type="GO" id="GO:0000293">
    <property type="term" value="F:ferric-chelate reductase activity"/>
    <property type="evidence" value="ECO:0007669"/>
    <property type="project" value="TreeGrafter"/>
</dbReference>
<evidence type="ECO:0000256" key="10">
    <source>
        <dbReference type="SAM" id="Phobius"/>
    </source>
</evidence>
<dbReference type="InterPro" id="IPR039261">
    <property type="entry name" value="FNR_nucleotide-bd"/>
</dbReference>
<feature type="compositionally biased region" description="Low complexity" evidence="9">
    <location>
        <begin position="487"/>
        <end position="502"/>
    </location>
</feature>
<keyword evidence="3" id="KW-0285">Flavoprotein</keyword>
<evidence type="ECO:0000256" key="4">
    <source>
        <dbReference type="ARBA" id="ARBA00022692"/>
    </source>
</evidence>
<keyword evidence="6 10" id="KW-1133">Transmembrane helix</keyword>
<keyword evidence="4 10" id="KW-0812">Transmembrane</keyword>
<feature type="transmembrane region" description="Helical" evidence="10">
    <location>
        <begin position="356"/>
        <end position="373"/>
    </location>
</feature>
<feature type="transmembrane region" description="Helical" evidence="10">
    <location>
        <begin position="283"/>
        <end position="304"/>
    </location>
</feature>
<keyword evidence="5" id="KW-0274">FAD</keyword>